<comment type="caution">
    <text evidence="2">The sequence shown here is derived from an EMBL/GenBank/DDBJ whole genome shotgun (WGS) entry which is preliminary data.</text>
</comment>
<protein>
    <submittedName>
        <fullName evidence="2">Uncharacterized protein</fullName>
    </submittedName>
</protein>
<accession>A0A4Z2HSG1</accession>
<evidence type="ECO:0000313" key="2">
    <source>
        <dbReference type="EMBL" id="TNN68786.1"/>
    </source>
</evidence>
<proteinExistence type="predicted"/>
<keyword evidence="3" id="KW-1185">Reference proteome</keyword>
<evidence type="ECO:0000256" key="1">
    <source>
        <dbReference type="SAM" id="MobiDB-lite"/>
    </source>
</evidence>
<dbReference type="AlphaFoldDB" id="A0A4Z2HSG1"/>
<gene>
    <name evidence="2" type="ORF">EYF80_020974</name>
</gene>
<organism evidence="2 3">
    <name type="scientific">Liparis tanakae</name>
    <name type="common">Tanaka's snailfish</name>
    <dbReference type="NCBI Taxonomy" id="230148"/>
    <lineage>
        <taxon>Eukaryota</taxon>
        <taxon>Metazoa</taxon>
        <taxon>Chordata</taxon>
        <taxon>Craniata</taxon>
        <taxon>Vertebrata</taxon>
        <taxon>Euteleostomi</taxon>
        <taxon>Actinopterygii</taxon>
        <taxon>Neopterygii</taxon>
        <taxon>Teleostei</taxon>
        <taxon>Neoteleostei</taxon>
        <taxon>Acanthomorphata</taxon>
        <taxon>Eupercaria</taxon>
        <taxon>Perciformes</taxon>
        <taxon>Cottioidei</taxon>
        <taxon>Cottales</taxon>
        <taxon>Liparidae</taxon>
        <taxon>Liparis</taxon>
    </lineage>
</organism>
<reference evidence="2 3" key="1">
    <citation type="submission" date="2019-03" db="EMBL/GenBank/DDBJ databases">
        <title>First draft genome of Liparis tanakae, snailfish: a comprehensive survey of snailfish specific genes.</title>
        <authorList>
            <person name="Kim W."/>
            <person name="Song I."/>
            <person name="Jeong J.-H."/>
            <person name="Kim D."/>
            <person name="Kim S."/>
            <person name="Ryu S."/>
            <person name="Song J.Y."/>
            <person name="Lee S.K."/>
        </authorList>
    </citation>
    <scope>NUCLEOTIDE SEQUENCE [LARGE SCALE GENOMIC DNA]</scope>
    <source>
        <tissue evidence="2">Muscle</tissue>
    </source>
</reference>
<name>A0A4Z2HSG1_9TELE</name>
<evidence type="ECO:0000313" key="3">
    <source>
        <dbReference type="Proteomes" id="UP000314294"/>
    </source>
</evidence>
<dbReference type="Proteomes" id="UP000314294">
    <property type="component" value="Unassembled WGS sequence"/>
</dbReference>
<sequence>MNCSPLRMRAAPHSPGERRRRRRGQSFSSGACSIHLTTDASTTDKWDNWRRRECCIRVQMCDRPAFGLFVSHLRDPDLSPVKPRTSSTVAEFKMKGRINTAMFTREAAGWVNNGSGLFPPDSRCVSLP</sequence>
<feature type="region of interest" description="Disordered" evidence="1">
    <location>
        <begin position="1"/>
        <end position="29"/>
    </location>
</feature>
<dbReference type="EMBL" id="SRLO01000184">
    <property type="protein sequence ID" value="TNN68786.1"/>
    <property type="molecule type" value="Genomic_DNA"/>
</dbReference>